<sequence length="280" mass="31121">MQNETKYSFLIIIATLSWGITFPLIKISREYMSPVIFLAIRFLISTIVMIPFIKNRSDLTGLRQGFIAGFFLFLGYYFQTIGLYFTTPAISGFVTGLYIVLVPVIAYLIFRQRISKSDLSAVTLAFVGLLIITVGEVSNFSLQLGDLLTFICAVGYAMQIIYVSRNNKLDMVKFTFFQMAAVSLYSTIAIPTFKIYFNFSSPILIFTIAFTAIFAGVVAYFITNKALVYVKPEKASIIMVSEPVFAAIFSVILTGIPLSYYTIGGGALMVIAMLMTIVLV</sequence>
<keyword evidence="4 6" id="KW-1133">Transmembrane helix</keyword>
<dbReference type="OrthoDB" id="17861at2157"/>
<evidence type="ECO:0000259" key="7">
    <source>
        <dbReference type="Pfam" id="PF00892"/>
    </source>
</evidence>
<feature type="transmembrane region" description="Helical" evidence="6">
    <location>
        <begin position="7"/>
        <end position="25"/>
    </location>
</feature>
<feature type="transmembrane region" description="Helical" evidence="6">
    <location>
        <begin position="90"/>
        <end position="110"/>
    </location>
</feature>
<dbReference type="GO" id="GO:0005886">
    <property type="term" value="C:plasma membrane"/>
    <property type="evidence" value="ECO:0007669"/>
    <property type="project" value="UniProtKB-SubCell"/>
</dbReference>
<feature type="transmembrane region" description="Helical" evidence="6">
    <location>
        <begin position="65"/>
        <end position="84"/>
    </location>
</feature>
<dbReference type="InterPro" id="IPR051258">
    <property type="entry name" value="Diverse_Substrate_Transporter"/>
</dbReference>
<evidence type="ECO:0000256" key="3">
    <source>
        <dbReference type="ARBA" id="ARBA00022692"/>
    </source>
</evidence>
<evidence type="ECO:0000256" key="5">
    <source>
        <dbReference type="ARBA" id="ARBA00023136"/>
    </source>
</evidence>
<keyword evidence="5 6" id="KW-0472">Membrane</keyword>
<evidence type="ECO:0000256" key="6">
    <source>
        <dbReference type="SAM" id="Phobius"/>
    </source>
</evidence>
<dbReference type="KEGG" id="cdiv:CPM_0486"/>
<feature type="transmembrane region" description="Helical" evidence="6">
    <location>
        <begin position="31"/>
        <end position="53"/>
    </location>
</feature>
<keyword evidence="9" id="KW-1185">Reference proteome</keyword>
<proteinExistence type="predicted"/>
<feature type="transmembrane region" description="Helical" evidence="6">
    <location>
        <begin position="235"/>
        <end position="253"/>
    </location>
</feature>
<feature type="transmembrane region" description="Helical" evidence="6">
    <location>
        <begin position="122"/>
        <end position="141"/>
    </location>
</feature>
<feature type="transmembrane region" description="Helical" evidence="6">
    <location>
        <begin position="147"/>
        <end position="164"/>
    </location>
</feature>
<feature type="transmembrane region" description="Helical" evidence="6">
    <location>
        <begin position="203"/>
        <end position="223"/>
    </location>
</feature>
<feature type="transmembrane region" description="Helical" evidence="6">
    <location>
        <begin position="259"/>
        <end position="279"/>
    </location>
</feature>
<accession>A0A1R4A5Y3</accession>
<dbReference type="Proteomes" id="UP000187822">
    <property type="component" value="Chromosome I"/>
</dbReference>
<dbReference type="EMBL" id="LT719092">
    <property type="protein sequence ID" value="SJK84366.1"/>
    <property type="molecule type" value="Genomic_DNA"/>
</dbReference>
<organism evidence="8 9">
    <name type="scientific">Cuniculiplasma divulgatum</name>
    <dbReference type="NCBI Taxonomy" id="1673428"/>
    <lineage>
        <taxon>Archaea</taxon>
        <taxon>Methanobacteriati</taxon>
        <taxon>Thermoplasmatota</taxon>
        <taxon>Thermoplasmata</taxon>
        <taxon>Thermoplasmatales</taxon>
        <taxon>Cuniculiplasmataceae</taxon>
        <taxon>Cuniculiplasma</taxon>
    </lineage>
</organism>
<feature type="transmembrane region" description="Helical" evidence="6">
    <location>
        <begin position="176"/>
        <end position="197"/>
    </location>
</feature>
<dbReference type="SUPFAM" id="SSF103481">
    <property type="entry name" value="Multidrug resistance efflux transporter EmrE"/>
    <property type="match status" value="2"/>
</dbReference>
<feature type="domain" description="EamA" evidence="7">
    <location>
        <begin position="144"/>
        <end position="277"/>
    </location>
</feature>
<dbReference type="GeneID" id="30927118"/>
<name>A0A1R4A5Y3_9ARCH</name>
<keyword evidence="2" id="KW-1003">Cell membrane</keyword>
<dbReference type="STRING" id="1673428.CPM_0486"/>
<feature type="domain" description="EamA" evidence="7">
    <location>
        <begin position="8"/>
        <end position="133"/>
    </location>
</feature>
<gene>
    <name evidence="8" type="ORF">CPM_0486</name>
</gene>
<evidence type="ECO:0000313" key="8">
    <source>
        <dbReference type="EMBL" id="SJK84366.1"/>
    </source>
</evidence>
<dbReference type="InterPro" id="IPR000620">
    <property type="entry name" value="EamA_dom"/>
</dbReference>
<dbReference type="Pfam" id="PF00892">
    <property type="entry name" value="EamA"/>
    <property type="match status" value="2"/>
</dbReference>
<dbReference type="RefSeq" id="WP_077075964.1">
    <property type="nucleotide sequence ID" value="NZ_LT719092.1"/>
</dbReference>
<evidence type="ECO:0000313" key="9">
    <source>
        <dbReference type="Proteomes" id="UP000187822"/>
    </source>
</evidence>
<dbReference type="InterPro" id="IPR037185">
    <property type="entry name" value="EmrE-like"/>
</dbReference>
<reference evidence="9" key="1">
    <citation type="submission" date="2016-06" db="EMBL/GenBank/DDBJ databases">
        <authorList>
            <person name="Toshchakov V.S."/>
        </authorList>
    </citation>
    <scope>NUCLEOTIDE SEQUENCE [LARGE SCALE GENOMIC DNA]</scope>
    <source>
        <strain>PM4 (JCM 30641</strain>
        <strain evidence="9">\VKM B-2940)</strain>
    </source>
</reference>
<dbReference type="AlphaFoldDB" id="A0A1R4A5Y3"/>
<evidence type="ECO:0000256" key="4">
    <source>
        <dbReference type="ARBA" id="ARBA00022989"/>
    </source>
</evidence>
<keyword evidence="3 6" id="KW-0812">Transmembrane</keyword>
<evidence type="ECO:0000256" key="1">
    <source>
        <dbReference type="ARBA" id="ARBA00004651"/>
    </source>
</evidence>
<dbReference type="PANTHER" id="PTHR42920:SF5">
    <property type="entry name" value="EAMA DOMAIN-CONTAINING PROTEIN"/>
    <property type="match status" value="1"/>
</dbReference>
<dbReference type="PANTHER" id="PTHR42920">
    <property type="entry name" value="OS03G0707200 PROTEIN-RELATED"/>
    <property type="match status" value="1"/>
</dbReference>
<protein>
    <submittedName>
        <fullName evidence="8">DME family DMT superfamily transporter</fullName>
    </submittedName>
</protein>
<evidence type="ECO:0000256" key="2">
    <source>
        <dbReference type="ARBA" id="ARBA00022475"/>
    </source>
</evidence>
<comment type="subcellular location">
    <subcellularLocation>
        <location evidence="1">Cell membrane</location>
        <topology evidence="1">Multi-pass membrane protein</topology>
    </subcellularLocation>
</comment>